<protein>
    <submittedName>
        <fullName evidence="2">Asp23/Gls24 family envelope stress response protein</fullName>
    </submittedName>
</protein>
<evidence type="ECO:0000313" key="3">
    <source>
        <dbReference type="Proteomes" id="UP000886749"/>
    </source>
</evidence>
<proteinExistence type="inferred from homology"/>
<dbReference type="InterPro" id="IPR005531">
    <property type="entry name" value="Asp23"/>
</dbReference>
<dbReference type="PANTHER" id="PTHR34297">
    <property type="entry name" value="HYPOTHETICAL CYTOSOLIC PROTEIN-RELATED"/>
    <property type="match status" value="1"/>
</dbReference>
<sequence length="114" mass="12751">MDFREKRHDFTLNISEQVIAQIAQLVVSDVEGVAQVVEPPKSFRRWLLPKTTHQLVQITPLSDSVEISIFVLLHNGYRIKEVAEQVQNCVKQAVQDLTGNTVSKVNVSIQGIAA</sequence>
<comment type="similarity">
    <text evidence="1">Belongs to the asp23 family.</text>
</comment>
<dbReference type="Proteomes" id="UP000886749">
    <property type="component" value="Unassembled WGS sequence"/>
</dbReference>
<name>A0A9D1DD50_9FIRM</name>
<dbReference type="EMBL" id="DVGY01000003">
    <property type="protein sequence ID" value="HIR40215.1"/>
    <property type="molecule type" value="Genomic_DNA"/>
</dbReference>
<organism evidence="2 3">
    <name type="scientific">Candidatus Egerieicola pullicola</name>
    <dbReference type="NCBI Taxonomy" id="2840775"/>
    <lineage>
        <taxon>Bacteria</taxon>
        <taxon>Bacillati</taxon>
        <taxon>Bacillota</taxon>
        <taxon>Clostridia</taxon>
        <taxon>Eubacteriales</taxon>
        <taxon>Oscillospiraceae</taxon>
        <taxon>Oscillospiraceae incertae sedis</taxon>
        <taxon>Candidatus Egerieicola</taxon>
    </lineage>
</organism>
<reference evidence="2" key="1">
    <citation type="submission" date="2020-10" db="EMBL/GenBank/DDBJ databases">
        <authorList>
            <person name="Gilroy R."/>
        </authorList>
    </citation>
    <scope>NUCLEOTIDE SEQUENCE</scope>
    <source>
        <strain evidence="2">CHK184-25365</strain>
    </source>
</reference>
<accession>A0A9D1DD50</accession>
<dbReference type="PANTHER" id="PTHR34297:SF1">
    <property type="entry name" value="ASP23_GLS24 FAMILY ENVELOPE STRESS RESPONSE PROTEIN"/>
    <property type="match status" value="1"/>
</dbReference>
<dbReference type="Pfam" id="PF03780">
    <property type="entry name" value="Asp23"/>
    <property type="match status" value="1"/>
</dbReference>
<comment type="caution">
    <text evidence="2">The sequence shown here is derived from an EMBL/GenBank/DDBJ whole genome shotgun (WGS) entry which is preliminary data.</text>
</comment>
<reference evidence="2" key="2">
    <citation type="journal article" date="2021" name="PeerJ">
        <title>Extensive microbial diversity within the chicken gut microbiome revealed by metagenomics and culture.</title>
        <authorList>
            <person name="Gilroy R."/>
            <person name="Ravi A."/>
            <person name="Getino M."/>
            <person name="Pursley I."/>
            <person name="Horton D.L."/>
            <person name="Alikhan N.F."/>
            <person name="Baker D."/>
            <person name="Gharbi K."/>
            <person name="Hall N."/>
            <person name="Watson M."/>
            <person name="Adriaenssens E.M."/>
            <person name="Foster-Nyarko E."/>
            <person name="Jarju S."/>
            <person name="Secka A."/>
            <person name="Antonio M."/>
            <person name="Oren A."/>
            <person name="Chaudhuri R.R."/>
            <person name="La Ragione R."/>
            <person name="Hildebrand F."/>
            <person name="Pallen M.J."/>
        </authorList>
    </citation>
    <scope>NUCLEOTIDE SEQUENCE</scope>
    <source>
        <strain evidence="2">CHK184-25365</strain>
    </source>
</reference>
<evidence type="ECO:0000313" key="2">
    <source>
        <dbReference type="EMBL" id="HIR40215.1"/>
    </source>
</evidence>
<gene>
    <name evidence="2" type="ORF">IAB36_00085</name>
</gene>
<dbReference type="AlphaFoldDB" id="A0A9D1DD50"/>
<evidence type="ECO:0000256" key="1">
    <source>
        <dbReference type="ARBA" id="ARBA00005721"/>
    </source>
</evidence>